<evidence type="ECO:0000256" key="1">
    <source>
        <dbReference type="SAM" id="MobiDB-lite"/>
    </source>
</evidence>
<accession>A0AAV4LTL1</accession>
<comment type="caution">
    <text evidence="2">The sequence shown here is derived from an EMBL/GenBank/DDBJ whole genome shotgun (WGS) entry which is preliminary data.</text>
</comment>
<evidence type="ECO:0000313" key="2">
    <source>
        <dbReference type="EMBL" id="GIX62940.1"/>
    </source>
</evidence>
<sequence>MFGAGDGAADVEEEDGGPDVGVRAQADRVLERARVVYSPWARYVRHVGLPPVQSRVTRGRVLFRRRTGITARFGVRLGFLCGRVGRSPAHFNLTLGHTGHARRDEALVAMAACCRGSGEGATWAATHFSIAPPCTLRRGDGQQQTQRECLPRHHQSRLSGGVQSSAMPAHWPVYSPRSCTREWVYRFNPIPANDFCVYMRVYQEPNTFRWTTLTGTLGNLKPDHRTLVLASCLWSTCRQ</sequence>
<name>A0AAV4LTL1_BABCB</name>
<evidence type="ECO:0000313" key="3">
    <source>
        <dbReference type="Proteomes" id="UP001497744"/>
    </source>
</evidence>
<gene>
    <name evidence="2" type="ORF">BcabD6B2_23750</name>
</gene>
<feature type="region of interest" description="Disordered" evidence="1">
    <location>
        <begin position="1"/>
        <end position="23"/>
    </location>
</feature>
<dbReference type="RefSeq" id="XP_067715009.1">
    <property type="nucleotide sequence ID" value="XM_067858908.1"/>
</dbReference>
<dbReference type="GeneID" id="94194421"/>
<dbReference type="AlphaFoldDB" id="A0AAV4LTL1"/>
<protein>
    <submittedName>
        <fullName evidence="2">Uncharacterized protein</fullName>
    </submittedName>
</protein>
<dbReference type="EMBL" id="BPLF01000002">
    <property type="protein sequence ID" value="GIX62940.1"/>
    <property type="molecule type" value="Genomic_DNA"/>
</dbReference>
<proteinExistence type="predicted"/>
<reference evidence="2 3" key="1">
    <citation type="submission" date="2021-06" db="EMBL/GenBank/DDBJ databases">
        <title>Genome sequence of Babesia caballi.</title>
        <authorList>
            <person name="Yamagishi J."/>
            <person name="Kidaka T."/>
            <person name="Ochi A."/>
        </authorList>
    </citation>
    <scope>NUCLEOTIDE SEQUENCE [LARGE SCALE GENOMIC DNA]</scope>
    <source>
        <strain evidence="2">USDA-D6B2</strain>
    </source>
</reference>
<dbReference type="Proteomes" id="UP001497744">
    <property type="component" value="Unassembled WGS sequence"/>
</dbReference>
<keyword evidence="3" id="KW-1185">Reference proteome</keyword>
<organism evidence="2 3">
    <name type="scientific">Babesia caballi</name>
    <dbReference type="NCBI Taxonomy" id="5871"/>
    <lineage>
        <taxon>Eukaryota</taxon>
        <taxon>Sar</taxon>
        <taxon>Alveolata</taxon>
        <taxon>Apicomplexa</taxon>
        <taxon>Aconoidasida</taxon>
        <taxon>Piroplasmida</taxon>
        <taxon>Babesiidae</taxon>
        <taxon>Babesia</taxon>
    </lineage>
</organism>